<organism evidence="2 3">
    <name type="scientific">Texas Phoenix palm phytoplasma</name>
    <dbReference type="NCBI Taxonomy" id="176709"/>
    <lineage>
        <taxon>Bacteria</taxon>
        <taxon>Bacillati</taxon>
        <taxon>Mycoplasmatota</taxon>
        <taxon>Mollicutes</taxon>
        <taxon>Acholeplasmatales</taxon>
        <taxon>Acholeplasmataceae</taxon>
        <taxon>Candidatus Phytoplasma</taxon>
        <taxon>16SrIV (Coconut lethal yellows group)</taxon>
    </lineage>
</organism>
<dbReference type="Pfam" id="PF12811">
    <property type="entry name" value="BaxI_1"/>
    <property type="match status" value="1"/>
</dbReference>
<feature type="transmembrane region" description="Helical" evidence="1">
    <location>
        <begin position="132"/>
        <end position="156"/>
    </location>
</feature>
<dbReference type="PANTHER" id="PTHR41282:SF1">
    <property type="entry name" value="CONSERVED TRANSMEMBRANE PROTEIN-RELATED"/>
    <property type="match status" value="1"/>
</dbReference>
<proteinExistence type="predicted"/>
<feature type="transmembrane region" description="Helical" evidence="1">
    <location>
        <begin position="162"/>
        <end position="183"/>
    </location>
</feature>
<keyword evidence="3" id="KW-1185">Reference proteome</keyword>
<feature type="transmembrane region" description="Helical" evidence="1">
    <location>
        <begin position="72"/>
        <end position="89"/>
    </location>
</feature>
<dbReference type="InterPro" id="IPR010539">
    <property type="entry name" value="BaxI_1-like"/>
</dbReference>
<evidence type="ECO:0000256" key="1">
    <source>
        <dbReference type="SAM" id="Phobius"/>
    </source>
</evidence>
<sequence>MVNFNFKINKKYFYKFFKKKEVIINKMNKRTIFQNNPLIEKIKNEAKAESHKFSKLDDKNVCSKQSISLKTFFLFLCTIATSIATYHFLFQTNYYSNFNFLNKLFIYIFSLSIVQFFLVIMMNIVNIRIRKFVAISFALIEGINLSLFLSFLNIFYKNAIEGITIALISTILLFTISHFLYYCNIIIINKKFRSFLLISFLILIIMQFLNILNFFSLIITVFSLFLGCMSLAVDFEDANFIISNKMHKDNEWNIALGFHITLIWLFKNLINLLQILGFFKRRNN</sequence>
<dbReference type="Proteomes" id="UP001192346">
    <property type="component" value="Unassembled WGS sequence"/>
</dbReference>
<dbReference type="EMBL" id="VBRA02000009">
    <property type="protein sequence ID" value="MBP3059426.1"/>
    <property type="molecule type" value="Genomic_DNA"/>
</dbReference>
<comment type="caution">
    <text evidence="2">The sequence shown here is derived from an EMBL/GenBank/DDBJ whole genome shotgun (WGS) entry which is preliminary data.</text>
</comment>
<feature type="transmembrane region" description="Helical" evidence="1">
    <location>
        <begin position="254"/>
        <end position="279"/>
    </location>
</feature>
<evidence type="ECO:0008006" key="4">
    <source>
        <dbReference type="Google" id="ProtNLM"/>
    </source>
</evidence>
<evidence type="ECO:0000313" key="3">
    <source>
        <dbReference type="Proteomes" id="UP001192346"/>
    </source>
</evidence>
<dbReference type="PANTHER" id="PTHR41282">
    <property type="entry name" value="CONSERVED TRANSMEMBRANE PROTEIN-RELATED"/>
    <property type="match status" value="1"/>
</dbReference>
<feature type="transmembrane region" description="Helical" evidence="1">
    <location>
        <begin position="195"/>
        <end position="226"/>
    </location>
</feature>
<name>A0ABS5BJ84_9MOLU</name>
<protein>
    <recommendedName>
        <fullName evidence="4">Inhibitor of apoptosis-promoting Bax1</fullName>
    </recommendedName>
</protein>
<reference evidence="2" key="1">
    <citation type="submission" date="2019-10" db="EMBL/GenBank/DDBJ databases">
        <title>Whole Genome Sequencing and Characterization of Texas Phoenix Palm Decline Phytoplasma Belongs to Lethal Yellowing (16SrIV) Group.</title>
        <authorList>
            <person name="Bao M."/>
        </authorList>
    </citation>
    <scope>NUCLEOTIDE SEQUENCE [LARGE SCALE GENOMIC DNA]</scope>
    <source>
        <strain evidence="2">ACPD</strain>
    </source>
</reference>
<evidence type="ECO:0000313" key="2">
    <source>
        <dbReference type="EMBL" id="MBP3059426.1"/>
    </source>
</evidence>
<gene>
    <name evidence="2" type="ORF">FEF22_001330</name>
</gene>
<keyword evidence="1" id="KW-0472">Membrane</keyword>
<keyword evidence="1" id="KW-0812">Transmembrane</keyword>
<keyword evidence="1" id="KW-1133">Transmembrane helix</keyword>
<feature type="transmembrane region" description="Helical" evidence="1">
    <location>
        <begin position="104"/>
        <end position="125"/>
    </location>
</feature>
<accession>A0ABS5BJ84</accession>